<feature type="region of interest" description="Disordered" evidence="1">
    <location>
        <begin position="54"/>
        <end position="191"/>
    </location>
</feature>
<organism evidence="2 3">
    <name type="scientific">Naganishia liquefaciens</name>
    <dbReference type="NCBI Taxonomy" id="104408"/>
    <lineage>
        <taxon>Eukaryota</taxon>
        <taxon>Fungi</taxon>
        <taxon>Dikarya</taxon>
        <taxon>Basidiomycota</taxon>
        <taxon>Agaricomycotina</taxon>
        <taxon>Tremellomycetes</taxon>
        <taxon>Filobasidiales</taxon>
        <taxon>Filobasidiaceae</taxon>
        <taxon>Naganishia</taxon>
    </lineage>
</organism>
<gene>
    <name evidence="2" type="ORF">NliqN6_1011</name>
</gene>
<feature type="compositionally biased region" description="Low complexity" evidence="1">
    <location>
        <begin position="71"/>
        <end position="97"/>
    </location>
</feature>
<reference evidence="2" key="1">
    <citation type="submission" date="2020-07" db="EMBL/GenBank/DDBJ databases">
        <title>Draft Genome Sequence of a Deep-Sea Yeast, Naganishia (Cryptococcus) liquefaciens strain N6.</title>
        <authorList>
            <person name="Han Y.W."/>
            <person name="Kajitani R."/>
            <person name="Morimoto H."/>
            <person name="Parhat M."/>
            <person name="Tsubouchi H."/>
            <person name="Bakenova O."/>
            <person name="Ogata M."/>
            <person name="Argunhan B."/>
            <person name="Aoki R."/>
            <person name="Kajiwara S."/>
            <person name="Itoh T."/>
            <person name="Iwasaki H."/>
        </authorList>
    </citation>
    <scope>NUCLEOTIDE SEQUENCE</scope>
    <source>
        <strain evidence="2">N6</strain>
    </source>
</reference>
<evidence type="ECO:0008006" key="4">
    <source>
        <dbReference type="Google" id="ProtNLM"/>
    </source>
</evidence>
<keyword evidence="3" id="KW-1185">Reference proteome</keyword>
<feature type="compositionally biased region" description="Low complexity" evidence="1">
    <location>
        <begin position="117"/>
        <end position="136"/>
    </location>
</feature>
<protein>
    <recommendedName>
        <fullName evidence="4">THO1-MOS11 C-terminal domain-containing protein</fullName>
    </recommendedName>
</protein>
<feature type="compositionally biased region" description="Basic and acidic residues" evidence="1">
    <location>
        <begin position="137"/>
        <end position="156"/>
    </location>
</feature>
<accession>A0A8H3YCT7</accession>
<comment type="caution">
    <text evidence="2">The sequence shown here is derived from an EMBL/GenBank/DDBJ whole genome shotgun (WGS) entry which is preliminary data.</text>
</comment>
<feature type="compositionally biased region" description="Polar residues" evidence="1">
    <location>
        <begin position="7"/>
        <end position="27"/>
    </location>
</feature>
<feature type="compositionally biased region" description="Low complexity" evidence="1">
    <location>
        <begin position="30"/>
        <end position="39"/>
    </location>
</feature>
<feature type="region of interest" description="Disordered" evidence="1">
    <location>
        <begin position="1"/>
        <end position="39"/>
    </location>
</feature>
<feature type="compositionally biased region" description="Low complexity" evidence="1">
    <location>
        <begin position="158"/>
        <end position="169"/>
    </location>
</feature>
<sequence length="191" mass="19481">MGADSTALGTASTDAIADSTNASTLPGTNDPAAEAAPSAADIEIEKRKARAAKFGVPYVEPTAPSAKPPKTKSSASANGAPKAATTAATAVKPTVAVEDPEVLARRRAKFGPLPGQTETTSATEPSPPSAAAVDPAAAERARIDEEKKKARQERFKVQPAQPSSEASAAGLKRQSSIPLEQEEPAEKKAKA</sequence>
<proteinExistence type="predicted"/>
<evidence type="ECO:0000313" key="2">
    <source>
        <dbReference type="EMBL" id="GHJ84609.1"/>
    </source>
</evidence>
<dbReference type="EMBL" id="BLZA01000009">
    <property type="protein sequence ID" value="GHJ84609.1"/>
    <property type="molecule type" value="Genomic_DNA"/>
</dbReference>
<evidence type="ECO:0000256" key="1">
    <source>
        <dbReference type="SAM" id="MobiDB-lite"/>
    </source>
</evidence>
<evidence type="ECO:0000313" key="3">
    <source>
        <dbReference type="Proteomes" id="UP000620104"/>
    </source>
</evidence>
<dbReference type="Proteomes" id="UP000620104">
    <property type="component" value="Unassembled WGS sequence"/>
</dbReference>
<name>A0A8H3YCT7_9TREE</name>
<dbReference type="AlphaFoldDB" id="A0A8H3YCT7"/>